<dbReference type="SUPFAM" id="SSF50729">
    <property type="entry name" value="PH domain-like"/>
    <property type="match status" value="1"/>
</dbReference>
<accession>A0A1Y2EVN0</accession>
<dbReference type="AlphaFoldDB" id="A0A1Y2EVN0"/>
<feature type="region of interest" description="Disordered" evidence="1">
    <location>
        <begin position="379"/>
        <end position="399"/>
    </location>
</feature>
<dbReference type="EMBL" id="MCOG01000027">
    <property type="protein sequence ID" value="ORY74885.1"/>
    <property type="molecule type" value="Genomic_DNA"/>
</dbReference>
<evidence type="ECO:0000259" key="2">
    <source>
        <dbReference type="PROSITE" id="PS50003"/>
    </source>
</evidence>
<name>A0A1Y2EVN0_9FUNG</name>
<dbReference type="Pfam" id="PF00169">
    <property type="entry name" value="PH"/>
    <property type="match status" value="1"/>
</dbReference>
<dbReference type="OrthoDB" id="2412252at2759"/>
<evidence type="ECO:0000313" key="4">
    <source>
        <dbReference type="Proteomes" id="UP000193920"/>
    </source>
</evidence>
<dbReference type="PROSITE" id="PS50003">
    <property type="entry name" value="PH_DOMAIN"/>
    <property type="match status" value="1"/>
</dbReference>
<sequence>MKLFKRNQSLKKPEENYDKILNESELEPYSYTPTLDADDIDLGDGNNEKGNRYINNFANDSQQSFTVITENSKDDSQSTITQKSHFNDIQKREVNKKASFIVRDSELYENDISSIHGDIGGYNDMESVTDTDSTITNNYNSKNPSHHTRTTKDEMSESTSNYQNSSGNNCLNLKTQSIHATPIFSGFLYKLGRNKRWQWRMFCFDGISLACLSSKCKPKYVIPLDKIESIKLLHRNAPEYKPNTFVITVEKNNCKGKMDEGFFPYSEASISDDPLIPRRTFSMSYYSYLLRAKTSVDLERWMFVLLSMYNVLKKEKIYSPPQPLYSSANSNNPYNSSFQSRSEISYRGRMNNYYNSNSNLNGNSYDSLNPHTNLSNLRIESRRNKGPRGSKQSFNNPYVLTKDNSNSGSIGGNDFIFDDFNKNEEIDDSLKDYAVQSLRLFSLAEQKAIVENVHQAWNLGREEDGAMLDVLVQELRKTPIKVENYRESIVSQMAEIEIMEDDDEDVMDSYVQKAWRNSIASLLNLDNEMNVSVGFSNFCPTLQRKNGSISRNSSLPMEKYTSVKNSAAFNRSLGRGENNAITPRVVNNTRLAGFNTINRNQSKAIYLGDIAEESESDNSDSDDDDISRPIRKESMNPNPLKKNRMSFVPKSRPFSYYLGKK</sequence>
<evidence type="ECO:0000313" key="3">
    <source>
        <dbReference type="EMBL" id="ORY74885.1"/>
    </source>
</evidence>
<dbReference type="Gene3D" id="2.30.29.30">
    <property type="entry name" value="Pleckstrin-homology domain (PH domain)/Phosphotyrosine-binding domain (PTB)"/>
    <property type="match status" value="1"/>
</dbReference>
<feature type="region of interest" description="Disordered" evidence="1">
    <location>
        <begin position="139"/>
        <end position="163"/>
    </location>
</feature>
<dbReference type="InterPro" id="IPR011993">
    <property type="entry name" value="PH-like_dom_sf"/>
</dbReference>
<feature type="domain" description="PH" evidence="2">
    <location>
        <begin position="181"/>
        <end position="310"/>
    </location>
</feature>
<dbReference type="Proteomes" id="UP000193920">
    <property type="component" value="Unassembled WGS sequence"/>
</dbReference>
<keyword evidence="4" id="KW-1185">Reference proteome</keyword>
<organism evidence="3 4">
    <name type="scientific">Neocallimastix californiae</name>
    <dbReference type="NCBI Taxonomy" id="1754190"/>
    <lineage>
        <taxon>Eukaryota</taxon>
        <taxon>Fungi</taxon>
        <taxon>Fungi incertae sedis</taxon>
        <taxon>Chytridiomycota</taxon>
        <taxon>Chytridiomycota incertae sedis</taxon>
        <taxon>Neocallimastigomycetes</taxon>
        <taxon>Neocallimastigales</taxon>
        <taxon>Neocallimastigaceae</taxon>
        <taxon>Neocallimastix</taxon>
    </lineage>
</organism>
<comment type="caution">
    <text evidence="3">The sequence shown here is derived from an EMBL/GenBank/DDBJ whole genome shotgun (WGS) entry which is preliminary data.</text>
</comment>
<proteinExistence type="predicted"/>
<dbReference type="CDD" id="cd00821">
    <property type="entry name" value="PH"/>
    <property type="match status" value="1"/>
</dbReference>
<feature type="compositionally biased region" description="Polar residues" evidence="1">
    <location>
        <begin position="390"/>
        <end position="399"/>
    </location>
</feature>
<evidence type="ECO:0000256" key="1">
    <source>
        <dbReference type="SAM" id="MobiDB-lite"/>
    </source>
</evidence>
<reference evidence="3 4" key="1">
    <citation type="submission" date="2016-08" db="EMBL/GenBank/DDBJ databases">
        <title>A Parts List for Fungal Cellulosomes Revealed by Comparative Genomics.</title>
        <authorList>
            <consortium name="DOE Joint Genome Institute"/>
            <person name="Haitjema C.H."/>
            <person name="Gilmore S.P."/>
            <person name="Henske J.K."/>
            <person name="Solomon K.V."/>
            <person name="De Groot R."/>
            <person name="Kuo A."/>
            <person name="Mondo S.J."/>
            <person name="Salamov A.A."/>
            <person name="Labutti K."/>
            <person name="Zhao Z."/>
            <person name="Chiniquy J."/>
            <person name="Barry K."/>
            <person name="Brewer H.M."/>
            <person name="Purvine S.O."/>
            <person name="Wright A.T."/>
            <person name="Boxma B."/>
            <person name="Van Alen T."/>
            <person name="Hackstein J.H."/>
            <person name="Baker S.E."/>
            <person name="Grigoriev I.V."/>
            <person name="O'Malley M.A."/>
        </authorList>
    </citation>
    <scope>NUCLEOTIDE SEQUENCE [LARGE SCALE GENOMIC DNA]</scope>
    <source>
        <strain evidence="3 4">G1</strain>
    </source>
</reference>
<gene>
    <name evidence="3" type="ORF">LY90DRAFT_666018</name>
</gene>
<dbReference type="InterPro" id="IPR001849">
    <property type="entry name" value="PH_domain"/>
</dbReference>
<feature type="region of interest" description="Disordered" evidence="1">
    <location>
        <begin position="611"/>
        <end position="646"/>
    </location>
</feature>
<protein>
    <recommendedName>
        <fullName evidence="2">PH domain-containing protein</fullName>
    </recommendedName>
</protein>
<dbReference type="SMART" id="SM00233">
    <property type="entry name" value="PH"/>
    <property type="match status" value="1"/>
</dbReference>
<feature type="compositionally biased region" description="Acidic residues" evidence="1">
    <location>
        <begin position="611"/>
        <end position="625"/>
    </location>
</feature>